<accession>A0A1T4NUE1</accession>
<comment type="catalytic activity">
    <reaction evidence="10">
        <text>L-threonyl-[protein] + FAD = FMN-L-threonyl-[protein] + AMP + H(+)</text>
        <dbReference type="Rhea" id="RHEA:36847"/>
        <dbReference type="Rhea" id="RHEA-COMP:11060"/>
        <dbReference type="Rhea" id="RHEA-COMP:11061"/>
        <dbReference type="ChEBI" id="CHEBI:15378"/>
        <dbReference type="ChEBI" id="CHEBI:30013"/>
        <dbReference type="ChEBI" id="CHEBI:57692"/>
        <dbReference type="ChEBI" id="CHEBI:74257"/>
        <dbReference type="ChEBI" id="CHEBI:456215"/>
        <dbReference type="EC" id="2.7.1.180"/>
    </reaction>
</comment>
<dbReference type="Pfam" id="PF02424">
    <property type="entry name" value="ApbE"/>
    <property type="match status" value="1"/>
</dbReference>
<protein>
    <recommendedName>
        <fullName evidence="3">FAD:protein FMN transferase</fullName>
        <ecNumber evidence="2">2.7.1.180</ecNumber>
    </recommendedName>
    <alternativeName>
        <fullName evidence="9">Flavin transferase</fullName>
    </alternativeName>
</protein>
<evidence type="ECO:0000256" key="6">
    <source>
        <dbReference type="ARBA" id="ARBA00022723"/>
    </source>
</evidence>
<dbReference type="STRING" id="290054.SAMN02745114_01704"/>
<evidence type="ECO:0000256" key="4">
    <source>
        <dbReference type="ARBA" id="ARBA00022630"/>
    </source>
</evidence>
<keyword evidence="12" id="KW-1185">Reference proteome</keyword>
<evidence type="ECO:0000256" key="9">
    <source>
        <dbReference type="ARBA" id="ARBA00031306"/>
    </source>
</evidence>
<evidence type="ECO:0000256" key="8">
    <source>
        <dbReference type="ARBA" id="ARBA00022842"/>
    </source>
</evidence>
<evidence type="ECO:0000256" key="7">
    <source>
        <dbReference type="ARBA" id="ARBA00022827"/>
    </source>
</evidence>
<comment type="cofactor">
    <cofactor evidence="1">
        <name>Mg(2+)</name>
        <dbReference type="ChEBI" id="CHEBI:18420"/>
    </cofactor>
</comment>
<dbReference type="RefSeq" id="WP_143406762.1">
    <property type="nucleotide sequence ID" value="NZ_FUWW01000031.1"/>
</dbReference>
<organism evidence="11 12">
    <name type="scientific">Eubacterium coprostanoligenes</name>
    <dbReference type="NCBI Taxonomy" id="290054"/>
    <lineage>
        <taxon>Bacteria</taxon>
        <taxon>Bacillati</taxon>
        <taxon>Bacillota</taxon>
        <taxon>Clostridia</taxon>
        <taxon>Eubacteriales</taxon>
        <taxon>Eubacteriaceae</taxon>
        <taxon>Eubacterium</taxon>
    </lineage>
</organism>
<reference evidence="11 12" key="1">
    <citation type="submission" date="2017-02" db="EMBL/GenBank/DDBJ databases">
        <authorList>
            <person name="Peterson S.W."/>
        </authorList>
    </citation>
    <scope>NUCLEOTIDE SEQUENCE [LARGE SCALE GENOMIC DNA]</scope>
    <source>
        <strain evidence="11 12">ATCC 51222</strain>
    </source>
</reference>
<sequence length="215" mass="23934">GIANPEEAKLPDMSKLKEASKHTDINNLVIDKNNNTVYFKDPEMKLDVGAIAKGYAVQQISNWAQNNLWTSAAISIGGNVSTFGYKNDDGQTKWTIGIENPDTTSDDFLLKLNITDECIVTSGDYQRYYTVDGKKYCHIINPETLMPSEYMASVSVICKDSSFGDAMSTALFNMTIEDGKNLVDSLDGIEAVWVDKEYNKTFSKGFNQFLDNSEE</sequence>
<dbReference type="GO" id="GO:0016740">
    <property type="term" value="F:transferase activity"/>
    <property type="evidence" value="ECO:0007669"/>
    <property type="project" value="UniProtKB-KW"/>
</dbReference>
<dbReference type="EMBL" id="FUWW01000031">
    <property type="protein sequence ID" value="SJZ82879.1"/>
    <property type="molecule type" value="Genomic_DNA"/>
</dbReference>
<dbReference type="PANTHER" id="PTHR30040">
    <property type="entry name" value="THIAMINE BIOSYNTHESIS LIPOPROTEIN APBE"/>
    <property type="match status" value="1"/>
</dbReference>
<evidence type="ECO:0000313" key="11">
    <source>
        <dbReference type="EMBL" id="SJZ82879.1"/>
    </source>
</evidence>
<feature type="non-terminal residue" evidence="11">
    <location>
        <position position="1"/>
    </location>
</feature>
<dbReference type="AlphaFoldDB" id="A0A1T4NUE1"/>
<evidence type="ECO:0000256" key="3">
    <source>
        <dbReference type="ARBA" id="ARBA00016337"/>
    </source>
</evidence>
<evidence type="ECO:0000313" key="12">
    <source>
        <dbReference type="Proteomes" id="UP000190657"/>
    </source>
</evidence>
<keyword evidence="7" id="KW-0274">FAD</keyword>
<dbReference type="InterPro" id="IPR024932">
    <property type="entry name" value="ApbE"/>
</dbReference>
<evidence type="ECO:0000256" key="1">
    <source>
        <dbReference type="ARBA" id="ARBA00001946"/>
    </source>
</evidence>
<evidence type="ECO:0000256" key="10">
    <source>
        <dbReference type="ARBA" id="ARBA00048540"/>
    </source>
</evidence>
<dbReference type="GO" id="GO:0046872">
    <property type="term" value="F:metal ion binding"/>
    <property type="evidence" value="ECO:0007669"/>
    <property type="project" value="UniProtKB-KW"/>
</dbReference>
<proteinExistence type="predicted"/>
<name>A0A1T4NUE1_9FIRM</name>
<dbReference type="Gene3D" id="3.10.520.10">
    <property type="entry name" value="ApbE-like domains"/>
    <property type="match status" value="1"/>
</dbReference>
<evidence type="ECO:0000256" key="2">
    <source>
        <dbReference type="ARBA" id="ARBA00011955"/>
    </source>
</evidence>
<dbReference type="InterPro" id="IPR003374">
    <property type="entry name" value="ApbE-like_sf"/>
</dbReference>
<keyword evidence="6" id="KW-0479">Metal-binding</keyword>
<keyword evidence="5" id="KW-0808">Transferase</keyword>
<dbReference type="SUPFAM" id="SSF143631">
    <property type="entry name" value="ApbE-like"/>
    <property type="match status" value="1"/>
</dbReference>
<evidence type="ECO:0000256" key="5">
    <source>
        <dbReference type="ARBA" id="ARBA00022679"/>
    </source>
</evidence>
<keyword evidence="4" id="KW-0285">Flavoprotein</keyword>
<dbReference type="Proteomes" id="UP000190657">
    <property type="component" value="Unassembled WGS sequence"/>
</dbReference>
<dbReference type="PANTHER" id="PTHR30040:SF2">
    <property type="entry name" value="FAD:PROTEIN FMN TRANSFERASE"/>
    <property type="match status" value="1"/>
</dbReference>
<dbReference type="EC" id="2.7.1.180" evidence="2"/>
<keyword evidence="8" id="KW-0460">Magnesium</keyword>
<gene>
    <name evidence="11" type="ORF">SAMN02745114_01704</name>
</gene>